<keyword evidence="2 9" id="KW-0813">Transport</keyword>
<comment type="subunit">
    <text evidence="9">Homodimer.</text>
</comment>
<dbReference type="InterPro" id="IPR004131">
    <property type="entry name" value="PPase-energised_H-pump"/>
</dbReference>
<dbReference type="AlphaFoldDB" id="A0A219B616"/>
<dbReference type="STRING" id="1234595.C725_1716"/>
<evidence type="ECO:0000256" key="2">
    <source>
        <dbReference type="ARBA" id="ARBA00022448"/>
    </source>
</evidence>
<protein>
    <recommendedName>
        <fullName evidence="9">K(+)-insensitive pyrophosphate-energized proton pump</fullName>
        <ecNumber evidence="9">7.1.3.1</ecNumber>
    </recommendedName>
    <alternativeName>
        <fullName evidence="9">Membrane-bound proton-translocating pyrophosphatase</fullName>
    </alternativeName>
    <alternativeName>
        <fullName evidence="9">Pyrophosphate-energized inorganic pyrophosphatase</fullName>
        <shortName evidence="9">H(+)-PPase</shortName>
    </alternativeName>
</protein>
<dbReference type="Proteomes" id="UP000198462">
    <property type="component" value="Unassembled WGS sequence"/>
</dbReference>
<keyword evidence="8 9" id="KW-0472">Membrane</keyword>
<feature type="transmembrane region" description="Helical" evidence="9">
    <location>
        <begin position="235"/>
        <end position="254"/>
    </location>
</feature>
<evidence type="ECO:0000256" key="8">
    <source>
        <dbReference type="ARBA" id="ARBA00023136"/>
    </source>
</evidence>
<feature type="transmembrane region" description="Helical" evidence="9">
    <location>
        <begin position="434"/>
        <end position="455"/>
    </location>
</feature>
<sequence>MDIVLAAILCGLAAVLYGIVTSRSVLGASAGSERMVEIAGAIQEGAKAYLGRQYTTIAIVGVVVAVLVFIFLGLIPAVGFVVGAVLSGVTGFIGMNISVRANVRTAQAANSSLQEGLSLAFKSGAVTGLLVAGLALLAIAGLFYTLVNVSGLAPNDRTVIDGLVALAFGASLISIFARLGGGIFTKAADVGADLVGKVEAGIPEDDPRNPAVIADNVGDNVGDCAGMAADLFETYVVTVGATMVLTALLLGVGLTGGALYALMALPLIIGGVCILTSIVGTFFVRLGKSQNIMGALYKGFIVTAVLSIPALYFATSWALGGEMSAPIGAAQQALEPALGTSAADLEQNFLAATPFTGMDLFWCMLVGLVVTGLIVWITEYYTSTEFRPVKSIAAASVTGHGTNVIQGLAISLEATALPTLVICAGIIVSYMLAGLIGIAFAATAMLALAGMIVALDAYGPVTDNAGGIAEMAELDESVRTKTDALDAVGNTTKAVTKGYAIGSAGLAALVLFGAYTEDLKFFTDQLGLEGPVNFSLSNPYVIVGLLLGALLPYVFGAFGMTAVGRAGGEVVKEVREQFRNDPGIMAGTSRPNYGRTVDLVTKAAIKEMILPSLLPVLAPIVVYFVISWIAGPQEGFAALGALLLGVIVSGLFVALSMTSGGGAWDNAKKYIEDGNHGGKGSEAHKAAVTGDTVGDPYKDTAGPAVNPMIKITNIVAILLLAALAH</sequence>
<keyword evidence="6 9" id="KW-1133">Transmembrane helix</keyword>
<dbReference type="HAMAP" id="MF_01129">
    <property type="entry name" value="PPase_energized_pump"/>
    <property type="match status" value="1"/>
</dbReference>
<keyword evidence="3 9" id="KW-0812">Transmembrane</keyword>
<feature type="transmembrane region" description="Helical" evidence="9">
    <location>
        <begin position="159"/>
        <end position="177"/>
    </location>
</feature>
<comment type="similarity">
    <text evidence="9">Belongs to the H(+)-translocating pyrophosphatase (TC 3.A.10) family. K(+)-insensitive subfamily.</text>
</comment>
<keyword evidence="5 9" id="KW-1278">Translocase</keyword>
<proteinExistence type="inferred from homology"/>
<feature type="transmembrane region" description="Helical" evidence="9">
    <location>
        <begin position="403"/>
        <end position="428"/>
    </location>
</feature>
<evidence type="ECO:0000256" key="9">
    <source>
        <dbReference type="HAMAP-Rule" id="MF_01129"/>
    </source>
</evidence>
<dbReference type="PIRSF" id="PIRSF001265">
    <property type="entry name" value="H+-PPase"/>
    <property type="match status" value="1"/>
</dbReference>
<feature type="transmembrane region" description="Helical" evidence="9">
    <location>
        <begin position="260"/>
        <end position="283"/>
    </location>
</feature>
<keyword evidence="11" id="KW-1185">Reference proteome</keyword>
<evidence type="ECO:0000256" key="7">
    <source>
        <dbReference type="ARBA" id="ARBA00023065"/>
    </source>
</evidence>
<dbReference type="GO" id="GO:0000287">
    <property type="term" value="F:magnesium ion binding"/>
    <property type="evidence" value="ECO:0007669"/>
    <property type="project" value="UniProtKB-UniRule"/>
</dbReference>
<keyword evidence="4 9" id="KW-0460">Magnesium</keyword>
<keyword evidence="9" id="KW-0375">Hydrogen ion transport</keyword>
<dbReference type="GO" id="GO:0005886">
    <property type="term" value="C:plasma membrane"/>
    <property type="evidence" value="ECO:0007669"/>
    <property type="project" value="UniProtKB-SubCell"/>
</dbReference>
<dbReference type="GO" id="GO:0012505">
    <property type="term" value="C:endomembrane system"/>
    <property type="evidence" value="ECO:0007669"/>
    <property type="project" value="UniProtKB-SubCell"/>
</dbReference>
<keyword evidence="7 9" id="KW-0406">Ion transport</keyword>
<dbReference type="NCBIfam" id="TIGR01104">
    <property type="entry name" value="V_PPase"/>
    <property type="match status" value="1"/>
</dbReference>
<feature type="transmembrane region" description="Helical" evidence="9">
    <location>
        <begin position="295"/>
        <end position="314"/>
    </location>
</feature>
<keyword evidence="9" id="KW-1003">Cell membrane</keyword>
<dbReference type="GO" id="GO:0009678">
    <property type="term" value="F:diphosphate hydrolysis-driven proton transmembrane transporter activity"/>
    <property type="evidence" value="ECO:0007669"/>
    <property type="project" value="UniProtKB-UniRule"/>
</dbReference>
<feature type="transmembrane region" description="Helical" evidence="9">
    <location>
        <begin position="536"/>
        <end position="555"/>
    </location>
</feature>
<evidence type="ECO:0000256" key="1">
    <source>
        <dbReference type="ARBA" id="ARBA00004127"/>
    </source>
</evidence>
<comment type="subcellular location">
    <subcellularLocation>
        <location evidence="9">Cell membrane</location>
        <topology evidence="9">Multi-pass membrane protein</topology>
    </subcellularLocation>
    <subcellularLocation>
        <location evidence="1">Endomembrane system</location>
        <topology evidence="1">Multi-pass membrane protein</topology>
    </subcellularLocation>
</comment>
<dbReference type="RefSeq" id="WP_088712409.1">
    <property type="nucleotide sequence ID" value="NZ_NFZT01000001.1"/>
</dbReference>
<feature type="transmembrane region" description="Helical" evidence="9">
    <location>
        <begin position="636"/>
        <end position="655"/>
    </location>
</feature>
<comment type="caution">
    <text evidence="10">The sequence shown here is derived from an EMBL/GenBank/DDBJ whole genome shotgun (WGS) entry which is preliminary data.</text>
</comment>
<feature type="transmembrane region" description="Helical" evidence="9">
    <location>
        <begin position="359"/>
        <end position="382"/>
    </location>
</feature>
<dbReference type="OrthoDB" id="9808652at2"/>
<evidence type="ECO:0000313" key="10">
    <source>
        <dbReference type="EMBL" id="OWV33634.1"/>
    </source>
</evidence>
<dbReference type="Pfam" id="PF03030">
    <property type="entry name" value="H_PPase"/>
    <property type="match status" value="1"/>
</dbReference>
<comment type="catalytic activity">
    <reaction evidence="9">
        <text>diphosphate + H2O + H(+)(in) = 2 phosphate + 2 H(+)(out)</text>
        <dbReference type="Rhea" id="RHEA:13973"/>
        <dbReference type="ChEBI" id="CHEBI:15377"/>
        <dbReference type="ChEBI" id="CHEBI:15378"/>
        <dbReference type="ChEBI" id="CHEBI:33019"/>
        <dbReference type="ChEBI" id="CHEBI:43474"/>
        <dbReference type="EC" id="7.1.3.1"/>
    </reaction>
</comment>
<organism evidence="10 11">
    <name type="scientific">Pacificimonas flava</name>
    <dbReference type="NCBI Taxonomy" id="1234595"/>
    <lineage>
        <taxon>Bacteria</taxon>
        <taxon>Pseudomonadati</taxon>
        <taxon>Pseudomonadota</taxon>
        <taxon>Alphaproteobacteria</taxon>
        <taxon>Sphingomonadales</taxon>
        <taxon>Sphingosinicellaceae</taxon>
        <taxon>Pacificimonas</taxon>
    </lineage>
</organism>
<dbReference type="NCBIfam" id="NF001960">
    <property type="entry name" value="PRK00733.3-5"/>
    <property type="match status" value="1"/>
</dbReference>
<evidence type="ECO:0000256" key="4">
    <source>
        <dbReference type="ARBA" id="ARBA00022842"/>
    </source>
</evidence>
<feature type="site" description="Determinant of potassium independence" evidence="9">
    <location>
        <position position="493"/>
    </location>
</feature>
<feature type="transmembrane region" description="Helical" evidence="9">
    <location>
        <begin position="57"/>
        <end position="86"/>
    </location>
</feature>
<feature type="transmembrane region" description="Helical" evidence="9">
    <location>
        <begin position="498"/>
        <end position="516"/>
    </location>
</feature>
<evidence type="ECO:0000256" key="3">
    <source>
        <dbReference type="ARBA" id="ARBA00022692"/>
    </source>
</evidence>
<feature type="transmembrane region" description="Helical" evidence="9">
    <location>
        <begin position="609"/>
        <end position="630"/>
    </location>
</feature>
<reference evidence="11" key="1">
    <citation type="submission" date="2017-05" db="EMBL/GenBank/DDBJ databases">
        <authorList>
            <person name="Lin X."/>
        </authorList>
    </citation>
    <scope>NUCLEOTIDE SEQUENCE [LARGE SCALE GENOMIC DNA]</scope>
    <source>
        <strain evidence="11">JLT2012</strain>
    </source>
</reference>
<dbReference type="EMBL" id="NFZT01000001">
    <property type="protein sequence ID" value="OWV33634.1"/>
    <property type="molecule type" value="Genomic_DNA"/>
</dbReference>
<accession>A0A219B616</accession>
<dbReference type="NCBIfam" id="NF001951">
    <property type="entry name" value="PRK00733.1-2"/>
    <property type="match status" value="1"/>
</dbReference>
<dbReference type="EC" id="7.1.3.1" evidence="9"/>
<gene>
    <name evidence="9 10" type="primary">hppA</name>
    <name evidence="10" type="ORF">B5C34_09285</name>
</gene>
<feature type="transmembrane region" description="Helical" evidence="9">
    <location>
        <begin position="125"/>
        <end position="147"/>
    </location>
</feature>
<evidence type="ECO:0000313" key="11">
    <source>
        <dbReference type="Proteomes" id="UP000198462"/>
    </source>
</evidence>
<dbReference type="PANTHER" id="PTHR31998">
    <property type="entry name" value="K(+)-INSENSITIVE PYROPHOSPHATE-ENERGIZED PROTON PUMP"/>
    <property type="match status" value="1"/>
</dbReference>
<comment type="caution">
    <text evidence="9">Lacks conserved residue(s) required for the propagation of feature annotation.</text>
</comment>
<comment type="function">
    <text evidence="9">Proton pump that utilizes the energy of pyrophosphate hydrolysis as the driving force for proton movement across the membrane. Generates a proton motive force.</text>
</comment>
<dbReference type="GO" id="GO:0004427">
    <property type="term" value="F:inorganic diphosphate phosphatase activity"/>
    <property type="evidence" value="ECO:0007669"/>
    <property type="project" value="UniProtKB-UniRule"/>
</dbReference>
<name>A0A219B616_9SPHN</name>
<evidence type="ECO:0000256" key="6">
    <source>
        <dbReference type="ARBA" id="ARBA00022989"/>
    </source>
</evidence>
<evidence type="ECO:0000256" key="5">
    <source>
        <dbReference type="ARBA" id="ARBA00022967"/>
    </source>
</evidence>
<comment type="cofactor">
    <cofactor evidence="9">
        <name>Mg(2+)</name>
        <dbReference type="ChEBI" id="CHEBI:18420"/>
    </cofactor>
</comment>